<dbReference type="InterPro" id="IPR013154">
    <property type="entry name" value="ADH-like_N"/>
</dbReference>
<dbReference type="EMBL" id="JAAIKB010000017">
    <property type="protein sequence ID" value="NGM23635.1"/>
    <property type="molecule type" value="Genomic_DNA"/>
</dbReference>
<dbReference type="GO" id="GO:0035925">
    <property type="term" value="F:mRNA 3'-UTR AU-rich region binding"/>
    <property type="evidence" value="ECO:0007669"/>
    <property type="project" value="TreeGrafter"/>
</dbReference>
<evidence type="ECO:0000256" key="2">
    <source>
        <dbReference type="ARBA" id="ARBA00023002"/>
    </source>
</evidence>
<dbReference type="InterPro" id="IPR002364">
    <property type="entry name" value="Quin_OxRdtase/zeta-crystal_CS"/>
</dbReference>
<dbReference type="InterPro" id="IPR011032">
    <property type="entry name" value="GroES-like_sf"/>
</dbReference>
<dbReference type="GO" id="GO:0070402">
    <property type="term" value="F:NADPH binding"/>
    <property type="evidence" value="ECO:0007669"/>
    <property type="project" value="TreeGrafter"/>
</dbReference>
<reference evidence="4 5" key="1">
    <citation type="submission" date="2020-02" db="EMBL/GenBank/DDBJ databases">
        <authorList>
            <person name="Kim H.M."/>
            <person name="Jeon C.O."/>
        </authorList>
    </citation>
    <scope>NUCLEOTIDE SEQUENCE [LARGE SCALE GENOMIC DNA]</scope>
    <source>
        <strain evidence="4 5">PeD5</strain>
    </source>
</reference>
<dbReference type="AlphaFoldDB" id="A0A6M1LT17"/>
<dbReference type="GO" id="GO:0008270">
    <property type="term" value="F:zinc ion binding"/>
    <property type="evidence" value="ECO:0007669"/>
    <property type="project" value="InterPro"/>
</dbReference>
<gene>
    <name evidence="4" type="ORF">G3576_26715</name>
</gene>
<accession>A0A6M1LT17</accession>
<dbReference type="GO" id="GO:0003960">
    <property type="term" value="F:quinone reductase (NADPH) activity"/>
    <property type="evidence" value="ECO:0007669"/>
    <property type="project" value="InterPro"/>
</dbReference>
<dbReference type="PANTHER" id="PTHR48106">
    <property type="entry name" value="QUINONE OXIDOREDUCTASE PIG3-RELATED"/>
    <property type="match status" value="1"/>
</dbReference>
<dbReference type="Pfam" id="PF08240">
    <property type="entry name" value="ADH_N"/>
    <property type="match status" value="1"/>
</dbReference>
<dbReference type="PANTHER" id="PTHR48106:SF13">
    <property type="entry name" value="QUINONE OXIDOREDUCTASE-RELATED"/>
    <property type="match status" value="1"/>
</dbReference>
<feature type="domain" description="Enoyl reductase (ER)" evidence="3">
    <location>
        <begin position="11"/>
        <end position="321"/>
    </location>
</feature>
<dbReference type="InterPro" id="IPR036291">
    <property type="entry name" value="NAD(P)-bd_dom_sf"/>
</dbReference>
<dbReference type="Gene3D" id="3.40.50.720">
    <property type="entry name" value="NAD(P)-binding Rossmann-like Domain"/>
    <property type="match status" value="1"/>
</dbReference>
<evidence type="ECO:0000313" key="5">
    <source>
        <dbReference type="Proteomes" id="UP000475385"/>
    </source>
</evidence>
<dbReference type="InterPro" id="IPR013149">
    <property type="entry name" value="ADH-like_C"/>
</dbReference>
<evidence type="ECO:0000256" key="1">
    <source>
        <dbReference type="ARBA" id="ARBA00022857"/>
    </source>
</evidence>
<dbReference type="NCBIfam" id="NF008024">
    <property type="entry name" value="PRK10754.1"/>
    <property type="match status" value="1"/>
</dbReference>
<dbReference type="Pfam" id="PF00107">
    <property type="entry name" value="ADH_zinc_N"/>
    <property type="match status" value="1"/>
</dbReference>
<evidence type="ECO:0000313" key="4">
    <source>
        <dbReference type="EMBL" id="NGM23635.1"/>
    </source>
</evidence>
<keyword evidence="2" id="KW-0560">Oxidoreductase</keyword>
<organism evidence="4 5">
    <name type="scientific">Falsiroseomonas algicola</name>
    <dbReference type="NCBI Taxonomy" id="2716930"/>
    <lineage>
        <taxon>Bacteria</taxon>
        <taxon>Pseudomonadati</taxon>
        <taxon>Pseudomonadota</taxon>
        <taxon>Alphaproteobacteria</taxon>
        <taxon>Acetobacterales</taxon>
        <taxon>Roseomonadaceae</taxon>
        <taxon>Falsiroseomonas</taxon>
    </lineage>
</organism>
<dbReference type="GO" id="GO:0005829">
    <property type="term" value="C:cytosol"/>
    <property type="evidence" value="ECO:0007669"/>
    <property type="project" value="TreeGrafter"/>
</dbReference>
<dbReference type="Gene3D" id="3.90.180.10">
    <property type="entry name" value="Medium-chain alcohol dehydrogenases, catalytic domain"/>
    <property type="match status" value="1"/>
</dbReference>
<dbReference type="SUPFAM" id="SSF50129">
    <property type="entry name" value="GroES-like"/>
    <property type="match status" value="1"/>
</dbReference>
<protein>
    <submittedName>
        <fullName evidence="4">Quinone oxidoreductase</fullName>
    </submittedName>
</protein>
<proteinExistence type="predicted"/>
<dbReference type="CDD" id="cd05286">
    <property type="entry name" value="QOR2"/>
    <property type="match status" value="1"/>
</dbReference>
<dbReference type="SMART" id="SM00829">
    <property type="entry name" value="PKS_ER"/>
    <property type="match status" value="1"/>
</dbReference>
<dbReference type="PROSITE" id="PS01162">
    <property type="entry name" value="QOR_ZETA_CRYSTAL"/>
    <property type="match status" value="1"/>
</dbReference>
<name>A0A6M1LT17_9PROT</name>
<dbReference type="RefSeq" id="WP_164697551.1">
    <property type="nucleotide sequence ID" value="NZ_JAAIKB010000017.1"/>
</dbReference>
<evidence type="ECO:0000259" key="3">
    <source>
        <dbReference type="SMART" id="SM00829"/>
    </source>
</evidence>
<keyword evidence="1" id="KW-0521">NADP</keyword>
<keyword evidence="5" id="KW-1185">Reference proteome</keyword>
<comment type="caution">
    <text evidence="4">The sequence shown here is derived from an EMBL/GenBank/DDBJ whole genome shotgun (WGS) entry which is preliminary data.</text>
</comment>
<dbReference type="InterPro" id="IPR020843">
    <property type="entry name" value="ER"/>
</dbReference>
<dbReference type="InterPro" id="IPR047618">
    <property type="entry name" value="QOR-like"/>
</dbReference>
<sequence>MNHAIRVHEYGGPEKMVWEEVPLPSPKPGEALVRHKAVGLNYIDVYFRTGLYKAPSLPATIGMEASGIVEAVGEGVTNVAPGDRVAYATAPIGAYAEARTIKADRLVKVPEAIGFDQAAAMMLQGMTAGFLLTRTFKVQPGQTILVHAAAGGVGLIMTQWAKHLGATVIGSVSTEEKAELAKAHGADHVVVGIESLPARVKEITGGAMLPVVYDSVGRDTFTTSLDCLAPYGMMVSYGNASGPVTTDIGILAAKGSLYLTRPTLATYTSKREDLEAHAAALFDVVAKGAVKIRVNQSFALKDAADAHRALEARKTTGSTVLLP</sequence>
<dbReference type="SUPFAM" id="SSF51735">
    <property type="entry name" value="NAD(P)-binding Rossmann-fold domains"/>
    <property type="match status" value="1"/>
</dbReference>
<reference evidence="4 5" key="2">
    <citation type="submission" date="2020-03" db="EMBL/GenBank/DDBJ databases">
        <title>Roseomonas stagni sp. nov., isolated from pond water in Japan.</title>
        <authorList>
            <person name="Furuhata K."/>
            <person name="Miyamoto H."/>
            <person name="Goto K."/>
        </authorList>
    </citation>
    <scope>NUCLEOTIDE SEQUENCE [LARGE SCALE GENOMIC DNA]</scope>
    <source>
        <strain evidence="4 5">PeD5</strain>
    </source>
</reference>
<dbReference type="Proteomes" id="UP000475385">
    <property type="component" value="Unassembled WGS sequence"/>
</dbReference>
<dbReference type="FunFam" id="3.40.50.720:FF:000053">
    <property type="entry name" value="Quinone oxidoreductase 1"/>
    <property type="match status" value="1"/>
</dbReference>